<dbReference type="WBParaSite" id="ALUE_0000486601-mRNA-1">
    <property type="protein sequence ID" value="ALUE_0000486601-mRNA-1"/>
    <property type="gene ID" value="ALUE_0000486601"/>
</dbReference>
<organism evidence="17 18">
    <name type="scientific">Ascaris lumbricoides</name>
    <name type="common">Giant roundworm</name>
    <dbReference type="NCBI Taxonomy" id="6252"/>
    <lineage>
        <taxon>Eukaryota</taxon>
        <taxon>Metazoa</taxon>
        <taxon>Ecdysozoa</taxon>
        <taxon>Nematoda</taxon>
        <taxon>Chromadorea</taxon>
        <taxon>Rhabditida</taxon>
        <taxon>Spirurina</taxon>
        <taxon>Ascaridomorpha</taxon>
        <taxon>Ascaridoidea</taxon>
        <taxon>Ascarididae</taxon>
        <taxon>Ascaris</taxon>
    </lineage>
</organism>
<evidence type="ECO:0000256" key="2">
    <source>
        <dbReference type="ARBA" id="ARBA00004680"/>
    </source>
</evidence>
<comment type="subunit">
    <text evidence="14">Part of the activated spliceosome B/catalytic step 1 spliceosome, one of the forms of the spliceosome which has a well-formed active site but still cannot catalyze the branching reaction and is composed at least of 52 proteins, the U2, U5 and U6 snRNAs and the pre-mRNA. Recruited during early steps of activated spliceosome B maturation, it is probably one of the first proteins released from this complex as he matures to the spliceosome C complex. Component of the minor spliceosome, which splices U12-type introns.</text>
</comment>
<dbReference type="InterPro" id="IPR029000">
    <property type="entry name" value="Cyclophilin-like_dom_sf"/>
</dbReference>
<protein>
    <recommendedName>
        <fullName evidence="12">Spliceosome-associated protein CWC27 homolog</fullName>
    </recommendedName>
    <alternativeName>
        <fullName evidence="13">Probable inactive peptidyl-prolyl cis-trans isomerase CWC27 homolog</fullName>
    </alternativeName>
    <alternativeName>
        <fullName evidence="7">Triosephosphate isomerase</fullName>
    </alternativeName>
</protein>
<accession>A0A9J2P577</accession>
<dbReference type="InterPro" id="IPR035990">
    <property type="entry name" value="TIM_sf"/>
</dbReference>
<evidence type="ECO:0000256" key="7">
    <source>
        <dbReference type="ARBA" id="ARBA00019397"/>
    </source>
</evidence>
<sequence length="880" mass="98741">MVRKLLVGGNWKMNGDKKTIDSIVAFLNEGAVVPNVDVVVAPPAPYLSYVMEHVKPGIEVAAQNCYKVPKGAFTGEISPAMIKDLGLHWVIIGHSERRHIFGESDELIAEKVVHAIESGLEVIFCCGEKLDEREAGKTKEVNYRQIQALVDKKVDWSKVVIAYEPVWAIGTGKTATPDQAQEVHAWIREYLKEKVSADVADKTRILYGGSVTADNAHDLGQKPDVDGFLVGGASLKPDFIKIIHARGETIYAMSTIYVNEPATSGKVCLHTTVGDIDVELWAKECPLACRNFVQLCMEGYYNGTIFHRVIKDFIVQGGDPTGTGQGGESIYGEPFKDEFHQRLKFCRRGLVGMANAEKDANGSQFFFTLGAAADLDKKHTLFGKVVGNTLFNMLRLGEGETDANDRPVIVQKIIGATILNNPFPDIVPRKKKKEKVQKEKKEKKEEKKNLALLSFGDEAEEDEEELTAANAMLKFKSKSAHDVLSDAKLSKEVAVPTEELAGDAPSTAPNDEDNEEAEARVSRIREKLMKRKRKAQDTGEKKQDDEDLEKLIDEERVAREKQQLLVFLACLVNLIFGQRCVINGCNQLEWTVSEIDSQQCYYREALSAELKAMQKEYVKALRKPKEKKENNDEEEPETEAMRMYRNLKLKFKESSKGIVKQKDAHREEQTMQMLEKFQKKLAASNREAILFDRKVEIAEKTEERKLDESSDVPLGKLDLDAEDVLGDEWLGHRFVAPEEKNNVSKAKDASMREIDEEWSRIRTVQGPVFVFEKLCGKWSFYSKKVKLSSRMDTKLDVCVPLQDMPSSGGGDGGESHNAIAVAAETSSSRRNKERQQVDCGLWKCPIRINLRGRNVETSHHHKRYGSADEADGRIALFIEV</sequence>
<keyword evidence="10" id="KW-0413">Isomerase</keyword>
<dbReference type="InterPro" id="IPR000652">
    <property type="entry name" value="Triosephosphate_isomerase"/>
</dbReference>
<keyword evidence="17" id="KW-1185">Reference proteome</keyword>
<dbReference type="GO" id="GO:0005829">
    <property type="term" value="C:cytosol"/>
    <property type="evidence" value="ECO:0007669"/>
    <property type="project" value="TreeGrafter"/>
</dbReference>
<dbReference type="PRINTS" id="PR00153">
    <property type="entry name" value="CSAPPISMRASE"/>
</dbReference>
<dbReference type="PROSITE" id="PS50072">
    <property type="entry name" value="CSA_PPIASE_2"/>
    <property type="match status" value="1"/>
</dbReference>
<evidence type="ECO:0000256" key="15">
    <source>
        <dbReference type="SAM" id="MobiDB-lite"/>
    </source>
</evidence>
<dbReference type="PANTHER" id="PTHR21139">
    <property type="entry name" value="TRIOSEPHOSPHATE ISOMERASE"/>
    <property type="match status" value="1"/>
</dbReference>
<dbReference type="CDD" id="cd00311">
    <property type="entry name" value="TIM"/>
    <property type="match status" value="1"/>
</dbReference>
<feature type="region of interest" description="Disordered" evidence="15">
    <location>
        <begin position="494"/>
        <end position="519"/>
    </location>
</feature>
<comment type="subunit">
    <text evidence="6">Homodimer.</text>
</comment>
<dbReference type="InterPro" id="IPR020892">
    <property type="entry name" value="Cyclophilin-type_PPIase_CS"/>
</dbReference>
<evidence type="ECO:0000256" key="8">
    <source>
        <dbReference type="ARBA" id="ARBA00022432"/>
    </source>
</evidence>
<comment type="pathway">
    <text evidence="2">Carbohydrate degradation; glycolysis; D-glyceraldehyde 3-phosphate from glycerone phosphate: step 1/1.</text>
</comment>
<dbReference type="Gene3D" id="3.20.20.70">
    <property type="entry name" value="Aldolase class I"/>
    <property type="match status" value="1"/>
</dbReference>
<evidence type="ECO:0000256" key="1">
    <source>
        <dbReference type="ARBA" id="ARBA00004123"/>
    </source>
</evidence>
<dbReference type="HAMAP" id="MF_00147_B">
    <property type="entry name" value="TIM_B"/>
    <property type="match status" value="1"/>
</dbReference>
<evidence type="ECO:0000256" key="6">
    <source>
        <dbReference type="ARBA" id="ARBA00011738"/>
    </source>
</evidence>
<dbReference type="Gene3D" id="2.40.100.10">
    <property type="entry name" value="Cyclophilin-like"/>
    <property type="match status" value="1"/>
</dbReference>
<dbReference type="GO" id="GO:0019563">
    <property type="term" value="P:glycerol catabolic process"/>
    <property type="evidence" value="ECO:0007669"/>
    <property type="project" value="TreeGrafter"/>
</dbReference>
<comment type="similarity">
    <text evidence="5">Belongs to the triosephosphate isomerase family.</text>
</comment>
<evidence type="ECO:0000256" key="12">
    <source>
        <dbReference type="ARBA" id="ARBA00040027"/>
    </source>
</evidence>
<dbReference type="GO" id="GO:0006096">
    <property type="term" value="P:glycolytic process"/>
    <property type="evidence" value="ECO:0007669"/>
    <property type="project" value="UniProtKB-KW"/>
</dbReference>
<dbReference type="InterPro" id="IPR020861">
    <property type="entry name" value="Triosephosphate_isomerase_AS"/>
</dbReference>
<dbReference type="FunFam" id="2.40.100.10:FF:000007">
    <property type="entry name" value="Peptidyl-prolyl cis-trans isomerase CWC27 homolog"/>
    <property type="match status" value="1"/>
</dbReference>
<dbReference type="GO" id="GO:0006094">
    <property type="term" value="P:gluconeogenesis"/>
    <property type="evidence" value="ECO:0007669"/>
    <property type="project" value="UniProtKB-KW"/>
</dbReference>
<dbReference type="SUPFAM" id="SSF50891">
    <property type="entry name" value="Cyclophilin-like"/>
    <property type="match status" value="1"/>
</dbReference>
<evidence type="ECO:0000313" key="18">
    <source>
        <dbReference type="WBParaSite" id="ALUE_0000486601-mRNA-1"/>
    </source>
</evidence>
<comment type="subcellular location">
    <subcellularLocation>
        <location evidence="1">Nucleus</location>
    </subcellularLocation>
</comment>
<dbReference type="CDD" id="cd01925">
    <property type="entry name" value="cyclophilin_CeCYP16-like"/>
    <property type="match status" value="1"/>
</dbReference>
<dbReference type="InterPro" id="IPR013785">
    <property type="entry name" value="Aldolase_TIM"/>
</dbReference>
<evidence type="ECO:0000256" key="9">
    <source>
        <dbReference type="ARBA" id="ARBA00023152"/>
    </source>
</evidence>
<evidence type="ECO:0000256" key="5">
    <source>
        <dbReference type="ARBA" id="ARBA00007422"/>
    </source>
</evidence>
<dbReference type="InterPro" id="IPR022896">
    <property type="entry name" value="TrioseP_Isoase_bac/euk"/>
</dbReference>
<evidence type="ECO:0000256" key="13">
    <source>
        <dbReference type="ARBA" id="ARBA00042090"/>
    </source>
</evidence>
<evidence type="ECO:0000313" key="17">
    <source>
        <dbReference type="Proteomes" id="UP000036681"/>
    </source>
</evidence>
<dbReference type="GO" id="GO:0005634">
    <property type="term" value="C:nucleus"/>
    <property type="evidence" value="ECO:0007669"/>
    <property type="project" value="UniProtKB-SubCell"/>
</dbReference>
<comment type="similarity">
    <text evidence="4">Belongs to the cyclophilin-type PPIase family.</text>
</comment>
<keyword evidence="8" id="KW-0312">Gluconeogenesis</keyword>
<dbReference type="PANTHER" id="PTHR21139:SF2">
    <property type="entry name" value="TRIOSEPHOSPHATE ISOMERASE"/>
    <property type="match status" value="1"/>
</dbReference>
<dbReference type="PROSITE" id="PS00171">
    <property type="entry name" value="TIM_1"/>
    <property type="match status" value="1"/>
</dbReference>
<evidence type="ECO:0000256" key="4">
    <source>
        <dbReference type="ARBA" id="ARBA00007365"/>
    </source>
</evidence>
<keyword evidence="11" id="KW-0539">Nucleus</keyword>
<dbReference type="Proteomes" id="UP000036681">
    <property type="component" value="Unplaced"/>
</dbReference>
<dbReference type="GO" id="GO:0003755">
    <property type="term" value="F:peptidyl-prolyl cis-trans isomerase activity"/>
    <property type="evidence" value="ECO:0007669"/>
    <property type="project" value="InterPro"/>
</dbReference>
<dbReference type="PROSITE" id="PS00170">
    <property type="entry name" value="CSA_PPIASE_1"/>
    <property type="match status" value="1"/>
</dbReference>
<dbReference type="SUPFAM" id="SSF51351">
    <property type="entry name" value="Triosephosphate isomerase (TIM)"/>
    <property type="match status" value="1"/>
</dbReference>
<reference evidence="18" key="1">
    <citation type="submission" date="2023-03" db="UniProtKB">
        <authorList>
            <consortium name="WormBaseParasite"/>
        </authorList>
    </citation>
    <scope>IDENTIFICATION</scope>
</reference>
<evidence type="ECO:0000256" key="14">
    <source>
        <dbReference type="ARBA" id="ARBA00046368"/>
    </source>
</evidence>
<dbReference type="Pfam" id="PF00160">
    <property type="entry name" value="Pro_isomerase"/>
    <property type="match status" value="1"/>
</dbReference>
<dbReference type="GO" id="GO:0004807">
    <property type="term" value="F:triose-phosphate isomerase activity"/>
    <property type="evidence" value="ECO:0007669"/>
    <property type="project" value="InterPro"/>
</dbReference>
<dbReference type="NCBIfam" id="TIGR00419">
    <property type="entry name" value="tim"/>
    <property type="match status" value="1"/>
</dbReference>
<feature type="domain" description="PPIase cyclophilin-type" evidence="16">
    <location>
        <begin position="270"/>
        <end position="418"/>
    </location>
</feature>
<dbReference type="GO" id="GO:0006457">
    <property type="term" value="P:protein folding"/>
    <property type="evidence" value="ECO:0007669"/>
    <property type="project" value="InterPro"/>
</dbReference>
<dbReference type="PROSITE" id="PS51440">
    <property type="entry name" value="TIM_2"/>
    <property type="match status" value="1"/>
</dbReference>
<evidence type="ECO:0000256" key="11">
    <source>
        <dbReference type="ARBA" id="ARBA00023242"/>
    </source>
</evidence>
<name>A0A9J2P577_ASCLU</name>
<dbReference type="FunFam" id="3.20.20.70:FF:000025">
    <property type="entry name" value="Triosephosphate isomerase"/>
    <property type="match status" value="1"/>
</dbReference>
<comment type="pathway">
    <text evidence="3">Carbohydrate biosynthesis; gluconeogenesis.</text>
</comment>
<dbReference type="Pfam" id="PF00121">
    <property type="entry name" value="TIM"/>
    <property type="match status" value="1"/>
</dbReference>
<evidence type="ECO:0000256" key="10">
    <source>
        <dbReference type="ARBA" id="ARBA00023235"/>
    </source>
</evidence>
<dbReference type="InterPro" id="IPR002130">
    <property type="entry name" value="Cyclophilin-type_PPIase_dom"/>
</dbReference>
<dbReference type="AlphaFoldDB" id="A0A9J2P577"/>
<dbReference type="GO" id="GO:0046166">
    <property type="term" value="P:glyceraldehyde-3-phosphate biosynthetic process"/>
    <property type="evidence" value="ECO:0007669"/>
    <property type="project" value="TreeGrafter"/>
</dbReference>
<proteinExistence type="inferred from homology"/>
<keyword evidence="9" id="KW-0324">Glycolysis</keyword>
<evidence type="ECO:0000259" key="16">
    <source>
        <dbReference type="PROSITE" id="PS50072"/>
    </source>
</evidence>
<evidence type="ECO:0000256" key="3">
    <source>
        <dbReference type="ARBA" id="ARBA00004742"/>
    </source>
</evidence>